<evidence type="ECO:0000256" key="2">
    <source>
        <dbReference type="ARBA" id="ARBA00022692"/>
    </source>
</evidence>
<dbReference type="EMBL" id="LCAE01000045">
    <property type="protein sequence ID" value="KKR84618.1"/>
    <property type="molecule type" value="Genomic_DNA"/>
</dbReference>
<feature type="transmembrane region" description="Helical" evidence="5">
    <location>
        <begin position="30"/>
        <end position="52"/>
    </location>
</feature>
<dbReference type="Pfam" id="PF02535">
    <property type="entry name" value="Zip"/>
    <property type="match status" value="1"/>
</dbReference>
<comment type="subcellular location">
    <subcellularLocation>
        <location evidence="1">Membrane</location>
        <topology evidence="1">Multi-pass membrane protein</topology>
    </subcellularLocation>
</comment>
<dbReference type="InterPro" id="IPR003689">
    <property type="entry name" value="ZIP"/>
</dbReference>
<keyword evidence="2 5" id="KW-0812">Transmembrane</keyword>
<keyword evidence="4 5" id="KW-0472">Membrane</keyword>
<evidence type="ECO:0000313" key="7">
    <source>
        <dbReference type="Proteomes" id="UP000033858"/>
    </source>
</evidence>
<dbReference type="PANTHER" id="PTHR16950">
    <property type="entry name" value="ZINC TRANSPORTER SLC39A7 HISTIDINE-RICH MEMBRANE PROTEIN KE4"/>
    <property type="match status" value="1"/>
</dbReference>
<feature type="transmembrane region" description="Helical" evidence="5">
    <location>
        <begin position="190"/>
        <end position="212"/>
    </location>
</feature>
<evidence type="ECO:0000256" key="1">
    <source>
        <dbReference type="ARBA" id="ARBA00004141"/>
    </source>
</evidence>
<organism evidence="6 7">
    <name type="scientific">Candidatus Woesebacteria bacterium GW2011_GWB1_41_10</name>
    <dbReference type="NCBI Taxonomy" id="1618577"/>
    <lineage>
        <taxon>Bacteria</taxon>
        <taxon>Candidatus Woeseibacteriota</taxon>
    </lineage>
</organism>
<dbReference type="AlphaFoldDB" id="A0A0G0U6D2"/>
<reference evidence="6 7" key="1">
    <citation type="journal article" date="2015" name="Nature">
        <title>rRNA introns, odd ribosomes, and small enigmatic genomes across a large radiation of phyla.</title>
        <authorList>
            <person name="Brown C.T."/>
            <person name="Hug L.A."/>
            <person name="Thomas B.C."/>
            <person name="Sharon I."/>
            <person name="Castelle C.J."/>
            <person name="Singh A."/>
            <person name="Wilkins M.J."/>
            <person name="Williams K.H."/>
            <person name="Banfield J.F."/>
        </authorList>
    </citation>
    <scope>NUCLEOTIDE SEQUENCE [LARGE SCALE GENOMIC DNA]</scope>
</reference>
<evidence type="ECO:0000256" key="4">
    <source>
        <dbReference type="ARBA" id="ARBA00023136"/>
    </source>
</evidence>
<evidence type="ECO:0000256" key="3">
    <source>
        <dbReference type="ARBA" id="ARBA00022989"/>
    </source>
</evidence>
<accession>A0A0G0U6D2</accession>
<proteinExistence type="predicted"/>
<dbReference type="GO" id="GO:0016020">
    <property type="term" value="C:membrane"/>
    <property type="evidence" value="ECO:0007669"/>
    <property type="project" value="UniProtKB-SubCell"/>
</dbReference>
<evidence type="ECO:0000256" key="5">
    <source>
        <dbReference type="SAM" id="Phobius"/>
    </source>
</evidence>
<keyword evidence="3 5" id="KW-1133">Transmembrane helix</keyword>
<feature type="transmembrane region" description="Helical" evidence="5">
    <location>
        <begin position="224"/>
        <end position="245"/>
    </location>
</feature>
<gene>
    <name evidence="6" type="ORF">UU32_C0045G0008</name>
</gene>
<feature type="transmembrane region" description="Helical" evidence="5">
    <location>
        <begin position="64"/>
        <end position="82"/>
    </location>
</feature>
<dbReference type="Proteomes" id="UP000033858">
    <property type="component" value="Unassembled WGS sequence"/>
</dbReference>
<feature type="transmembrane region" description="Helical" evidence="5">
    <location>
        <begin position="6"/>
        <end position="23"/>
    </location>
</feature>
<comment type="caution">
    <text evidence="6">The sequence shown here is derived from an EMBL/GenBank/DDBJ whole genome shotgun (WGS) entry which is preliminary data.</text>
</comment>
<dbReference type="PANTHER" id="PTHR16950:SF16">
    <property type="entry name" value="ZINC TRANSPORTER ZIP13"/>
    <property type="match status" value="1"/>
</dbReference>
<sequence>MVLLLLALLGSVAGLVGGVVFLVKRDWARVLSIYAVPFAAGVLLSVSVLQLIPEAVEEIGNRGFLYVLLAFLAAFVFEKYFASLHHHEEHGHDSTLQKSTIPLVLLGDTIHNFIDGVAIGAAYVTNPSFGMVVALSTFLHETPHEIGDFGVLVARGWSRKKTFMANFYSSLATIPGALLVYFFIPQGAQGKTAILLAIAAGIFLYLGASDFLPEIGEHDSRSRTFFKVLLVLIGVFSIYFLSLALPE</sequence>
<evidence type="ECO:0000313" key="6">
    <source>
        <dbReference type="EMBL" id="KKR84618.1"/>
    </source>
</evidence>
<dbReference type="GO" id="GO:0046873">
    <property type="term" value="F:metal ion transmembrane transporter activity"/>
    <property type="evidence" value="ECO:0007669"/>
    <property type="project" value="InterPro"/>
</dbReference>
<protein>
    <submittedName>
        <fullName evidence="6">Metal cation transporter, ZIP family</fullName>
    </submittedName>
</protein>
<name>A0A0G0U6D2_9BACT</name>
<feature type="transmembrane region" description="Helical" evidence="5">
    <location>
        <begin position="165"/>
        <end position="184"/>
    </location>
</feature>